<reference evidence="1 2" key="1">
    <citation type="journal article" date="2020" name="Nature">
        <title>Six reference-quality genomes reveal evolution of bat adaptations.</title>
        <authorList>
            <person name="Jebb D."/>
            <person name="Huang Z."/>
            <person name="Pippel M."/>
            <person name="Hughes G.M."/>
            <person name="Lavrichenko K."/>
            <person name="Devanna P."/>
            <person name="Winkler S."/>
            <person name="Jermiin L.S."/>
            <person name="Skirmuntt E.C."/>
            <person name="Katzourakis A."/>
            <person name="Burkitt-Gray L."/>
            <person name="Ray D.A."/>
            <person name="Sullivan K.A.M."/>
            <person name="Roscito J.G."/>
            <person name="Kirilenko B.M."/>
            <person name="Davalos L.M."/>
            <person name="Corthals A.P."/>
            <person name="Power M.L."/>
            <person name="Jones G."/>
            <person name="Ransome R.D."/>
            <person name="Dechmann D.K.N."/>
            <person name="Locatelli A.G."/>
            <person name="Puechmaille S.J."/>
            <person name="Fedrigo O."/>
            <person name="Jarvis E.D."/>
            <person name="Hiller M."/>
            <person name="Vernes S.C."/>
            <person name="Myers E.W."/>
            <person name="Teeling E.C."/>
        </authorList>
    </citation>
    <scope>NUCLEOTIDE SEQUENCE [LARGE SCALE GENOMIC DNA]</scope>
    <source>
        <strain evidence="1">MMolMol1</strain>
        <tissue evidence="1">Muscle</tissue>
    </source>
</reference>
<accession>A0A7J8C8M0</accession>
<sequence length="128" mass="13852">MRYSAYQNTSNAPQECWICLPIQEKGLLGIPVPHTWNHTKVPPGPNQTLTQGPVTTNVFLDARRSNVTCLESKKVSPKENPVRSLNPELCTSNLGVPNNRSVCTEPGLFLLCGWKAIGASLPVGLGDA</sequence>
<organism evidence="1 2">
    <name type="scientific">Molossus molossus</name>
    <name type="common">Pallas' mastiff bat</name>
    <name type="synonym">Vespertilio molossus</name>
    <dbReference type="NCBI Taxonomy" id="27622"/>
    <lineage>
        <taxon>Eukaryota</taxon>
        <taxon>Metazoa</taxon>
        <taxon>Chordata</taxon>
        <taxon>Craniata</taxon>
        <taxon>Vertebrata</taxon>
        <taxon>Euteleostomi</taxon>
        <taxon>Mammalia</taxon>
        <taxon>Eutheria</taxon>
        <taxon>Laurasiatheria</taxon>
        <taxon>Chiroptera</taxon>
        <taxon>Yangochiroptera</taxon>
        <taxon>Molossidae</taxon>
        <taxon>Molossus</taxon>
    </lineage>
</organism>
<dbReference type="Proteomes" id="UP000550707">
    <property type="component" value="Unassembled WGS sequence"/>
</dbReference>
<dbReference type="InParanoid" id="A0A7J8C8M0"/>
<name>A0A7J8C8M0_MOLMO</name>
<gene>
    <name evidence="1" type="ORF">HJG59_009885</name>
</gene>
<proteinExistence type="predicted"/>
<dbReference type="AlphaFoldDB" id="A0A7J8C8M0"/>
<keyword evidence="2" id="KW-1185">Reference proteome</keyword>
<evidence type="ECO:0000313" key="2">
    <source>
        <dbReference type="Proteomes" id="UP000550707"/>
    </source>
</evidence>
<dbReference type="EMBL" id="JACASF010000021">
    <property type="protein sequence ID" value="KAF6407204.1"/>
    <property type="molecule type" value="Genomic_DNA"/>
</dbReference>
<protein>
    <submittedName>
        <fullName evidence="1">Uncharacterized protein</fullName>
    </submittedName>
</protein>
<evidence type="ECO:0000313" key="1">
    <source>
        <dbReference type="EMBL" id="KAF6407204.1"/>
    </source>
</evidence>
<comment type="caution">
    <text evidence="1">The sequence shown here is derived from an EMBL/GenBank/DDBJ whole genome shotgun (WGS) entry which is preliminary data.</text>
</comment>